<protein>
    <submittedName>
        <fullName evidence="8">MFS transporter</fullName>
    </submittedName>
</protein>
<dbReference type="AlphaFoldDB" id="A0ABD5UWX2"/>
<evidence type="ECO:0000256" key="1">
    <source>
        <dbReference type="ARBA" id="ARBA00004651"/>
    </source>
</evidence>
<evidence type="ECO:0000256" key="6">
    <source>
        <dbReference type="SAM" id="Phobius"/>
    </source>
</evidence>
<dbReference type="PANTHER" id="PTHR43124">
    <property type="entry name" value="PURINE EFFLUX PUMP PBUE"/>
    <property type="match status" value="1"/>
</dbReference>
<comment type="subcellular location">
    <subcellularLocation>
        <location evidence="1">Cell membrane</location>
        <topology evidence="1">Multi-pass membrane protein</topology>
    </subcellularLocation>
</comment>
<gene>
    <name evidence="8" type="ORF">ACFQE9_08415</name>
</gene>
<dbReference type="Gene3D" id="1.20.1250.20">
    <property type="entry name" value="MFS general substrate transporter like domains"/>
    <property type="match status" value="2"/>
</dbReference>
<reference evidence="8 9" key="1">
    <citation type="journal article" date="2019" name="Int. J. Syst. Evol. Microbiol.">
        <title>The Global Catalogue of Microorganisms (GCM) 10K type strain sequencing project: providing services to taxonomists for standard genome sequencing and annotation.</title>
        <authorList>
            <consortium name="The Broad Institute Genomics Platform"/>
            <consortium name="The Broad Institute Genome Sequencing Center for Infectious Disease"/>
            <person name="Wu L."/>
            <person name="Ma J."/>
        </authorList>
    </citation>
    <scope>NUCLEOTIDE SEQUENCE [LARGE SCALE GENOMIC DNA]</scope>
    <source>
        <strain evidence="8 9">SKJ47</strain>
    </source>
</reference>
<dbReference type="CDD" id="cd17325">
    <property type="entry name" value="MFS_MdtG_SLC18_like"/>
    <property type="match status" value="1"/>
</dbReference>
<name>A0ABD5UWX2_9EURY</name>
<evidence type="ECO:0000259" key="7">
    <source>
        <dbReference type="PROSITE" id="PS50850"/>
    </source>
</evidence>
<evidence type="ECO:0000256" key="2">
    <source>
        <dbReference type="ARBA" id="ARBA00022475"/>
    </source>
</evidence>
<dbReference type="PROSITE" id="PS50850">
    <property type="entry name" value="MFS"/>
    <property type="match status" value="1"/>
</dbReference>
<evidence type="ECO:0000313" key="9">
    <source>
        <dbReference type="Proteomes" id="UP001596296"/>
    </source>
</evidence>
<dbReference type="InterPro" id="IPR020846">
    <property type="entry name" value="MFS_dom"/>
</dbReference>
<feature type="transmembrane region" description="Helical" evidence="6">
    <location>
        <begin position="105"/>
        <end position="127"/>
    </location>
</feature>
<feature type="transmembrane region" description="Helical" evidence="6">
    <location>
        <begin position="282"/>
        <end position="300"/>
    </location>
</feature>
<feature type="transmembrane region" description="Helical" evidence="6">
    <location>
        <begin position="306"/>
        <end position="329"/>
    </location>
</feature>
<organism evidence="8 9">
    <name type="scientific">Halopenitus salinus</name>
    <dbReference type="NCBI Taxonomy" id="1198295"/>
    <lineage>
        <taxon>Archaea</taxon>
        <taxon>Methanobacteriati</taxon>
        <taxon>Methanobacteriota</taxon>
        <taxon>Stenosarchaea group</taxon>
        <taxon>Halobacteria</taxon>
        <taxon>Halobacteriales</taxon>
        <taxon>Haloferacaceae</taxon>
        <taxon>Halopenitus</taxon>
    </lineage>
</organism>
<evidence type="ECO:0000313" key="8">
    <source>
        <dbReference type="EMBL" id="MFC6892627.1"/>
    </source>
</evidence>
<feature type="transmembrane region" description="Helical" evidence="6">
    <location>
        <begin position="139"/>
        <end position="159"/>
    </location>
</feature>
<keyword evidence="3 6" id="KW-0812">Transmembrane</keyword>
<feature type="transmembrane region" description="Helical" evidence="6">
    <location>
        <begin position="341"/>
        <end position="362"/>
    </location>
</feature>
<feature type="transmembrane region" description="Helical" evidence="6">
    <location>
        <begin position="165"/>
        <end position="185"/>
    </location>
</feature>
<feature type="transmembrane region" description="Helical" evidence="6">
    <location>
        <begin position="80"/>
        <end position="99"/>
    </location>
</feature>
<accession>A0ABD5UWX2</accession>
<dbReference type="InterPro" id="IPR011701">
    <property type="entry name" value="MFS"/>
</dbReference>
<keyword evidence="9" id="KW-1185">Reference proteome</keyword>
<dbReference type="SUPFAM" id="SSF103473">
    <property type="entry name" value="MFS general substrate transporter"/>
    <property type="match status" value="1"/>
</dbReference>
<dbReference type="Proteomes" id="UP001596296">
    <property type="component" value="Unassembled WGS sequence"/>
</dbReference>
<feature type="domain" description="Major facilitator superfamily (MFS) profile" evidence="7">
    <location>
        <begin position="15"/>
        <end position="396"/>
    </location>
</feature>
<dbReference type="RefSeq" id="WP_379743170.1">
    <property type="nucleotide sequence ID" value="NZ_JBHSVN010000001.1"/>
</dbReference>
<dbReference type="GO" id="GO:0005886">
    <property type="term" value="C:plasma membrane"/>
    <property type="evidence" value="ECO:0007669"/>
    <property type="project" value="UniProtKB-SubCell"/>
</dbReference>
<dbReference type="PANTHER" id="PTHR43124:SF3">
    <property type="entry name" value="CHLORAMPHENICOL EFFLUX PUMP RV0191"/>
    <property type="match status" value="1"/>
</dbReference>
<evidence type="ECO:0000256" key="5">
    <source>
        <dbReference type="ARBA" id="ARBA00023136"/>
    </source>
</evidence>
<feature type="transmembrane region" description="Helical" evidence="6">
    <location>
        <begin position="368"/>
        <end position="392"/>
    </location>
</feature>
<dbReference type="EMBL" id="JBHSXL010000008">
    <property type="protein sequence ID" value="MFC6892627.1"/>
    <property type="molecule type" value="Genomic_DNA"/>
</dbReference>
<evidence type="ECO:0000256" key="4">
    <source>
        <dbReference type="ARBA" id="ARBA00022989"/>
    </source>
</evidence>
<feature type="transmembrane region" description="Helical" evidence="6">
    <location>
        <begin position="251"/>
        <end position="275"/>
    </location>
</feature>
<proteinExistence type="predicted"/>
<comment type="caution">
    <text evidence="8">The sequence shown here is derived from an EMBL/GenBank/DDBJ whole genome shotgun (WGS) entry which is preliminary data.</text>
</comment>
<keyword evidence="5 6" id="KW-0472">Membrane</keyword>
<evidence type="ECO:0000256" key="3">
    <source>
        <dbReference type="ARBA" id="ARBA00022692"/>
    </source>
</evidence>
<dbReference type="InterPro" id="IPR036259">
    <property type="entry name" value="MFS_trans_sf"/>
</dbReference>
<dbReference type="InterPro" id="IPR050189">
    <property type="entry name" value="MFS_Efflux_Transporters"/>
</dbReference>
<sequence>MQARWLPTWRYRDTVLTLCTLAFLVTMVGRLAISPVVPAITDEFGVSNAAIGVALSGMWLAYGLVQYPSGVLADRYGDRTVVLVSVGGTAVACLVVALAPVFPVFFLAAILLGALAGLHFSVATTLVSRLYDDVGSAIGIHNAGGTVAGLATPVAVAWIANRYGWRPAVAITAAIGIPTVVLFAWRVRPVDPRRIDESLRDRFRLEPMVDLLSRPSILFTLWLALVGEFAWQGVASFLPTLLVERHGYSTALAGALFSLYFVAQGIGQVGVGILADRLGRDGVTAGCMLAGVVGIAALTLEDGLVVLAVGSVLVGFAMSFGPAVLPRFFEEMTADERSAGFGLVRTVYMIVASLGSVVMGFLADRFDWGISFGFLAVLLALVAVSLAVNWALDLDY</sequence>
<dbReference type="Pfam" id="PF07690">
    <property type="entry name" value="MFS_1"/>
    <property type="match status" value="1"/>
</dbReference>
<keyword evidence="4 6" id="KW-1133">Transmembrane helix</keyword>
<keyword evidence="2" id="KW-1003">Cell membrane</keyword>
<feature type="transmembrane region" description="Helical" evidence="6">
    <location>
        <begin position="48"/>
        <end position="68"/>
    </location>
</feature>